<gene>
    <name evidence="1" type="ORF">LCGC14_1778960</name>
</gene>
<reference evidence="1" key="1">
    <citation type="journal article" date="2015" name="Nature">
        <title>Complex archaea that bridge the gap between prokaryotes and eukaryotes.</title>
        <authorList>
            <person name="Spang A."/>
            <person name="Saw J.H."/>
            <person name="Jorgensen S.L."/>
            <person name="Zaremba-Niedzwiedzka K."/>
            <person name="Martijn J."/>
            <person name="Lind A.E."/>
            <person name="van Eijk R."/>
            <person name="Schleper C."/>
            <person name="Guy L."/>
            <person name="Ettema T.J."/>
        </authorList>
    </citation>
    <scope>NUCLEOTIDE SEQUENCE</scope>
</reference>
<proteinExistence type="predicted"/>
<protein>
    <submittedName>
        <fullName evidence="1">Uncharacterized protein</fullName>
    </submittedName>
</protein>
<name>A0A0F9GVW5_9ZZZZ</name>
<accession>A0A0F9GVW5</accession>
<dbReference type="AlphaFoldDB" id="A0A0F9GVW5"/>
<comment type="caution">
    <text evidence="1">The sequence shown here is derived from an EMBL/GenBank/DDBJ whole genome shotgun (WGS) entry which is preliminary data.</text>
</comment>
<sequence>MARIEDHCEDCKALLGRSFEEVHKFLDQYSKVFDVGTFIEYHRTFLHNKRGILLAQERWGKKAGLAAKIHIVRDYHEQSLTDKNLEWIEEKVGKALMYFNNRDNMEPELHPSIMNAWGGKSLCCIAFEQEGYDECFHNIKEL</sequence>
<dbReference type="EMBL" id="LAZR01016794">
    <property type="protein sequence ID" value="KKM02980.1"/>
    <property type="molecule type" value="Genomic_DNA"/>
</dbReference>
<organism evidence="1">
    <name type="scientific">marine sediment metagenome</name>
    <dbReference type="NCBI Taxonomy" id="412755"/>
    <lineage>
        <taxon>unclassified sequences</taxon>
        <taxon>metagenomes</taxon>
        <taxon>ecological metagenomes</taxon>
    </lineage>
</organism>
<evidence type="ECO:0000313" key="1">
    <source>
        <dbReference type="EMBL" id="KKM02980.1"/>
    </source>
</evidence>